<dbReference type="KEGG" id="doe:DENOEST_3784"/>
<dbReference type="RefSeq" id="WP_170228167.1">
    <property type="nucleotide sequence ID" value="NZ_LR778301.1"/>
</dbReference>
<dbReference type="EMBL" id="LR778301">
    <property type="protein sequence ID" value="CAB1370938.1"/>
    <property type="molecule type" value="Genomic_DNA"/>
</dbReference>
<reference evidence="2 3" key="1">
    <citation type="submission" date="2020-03" db="EMBL/GenBank/DDBJ databases">
        <authorList>
            <consortium name="Genoscope - CEA"/>
            <person name="William W."/>
        </authorList>
    </citation>
    <scope>NUCLEOTIDE SEQUENCE [LARGE SCALE GENOMIC DNA]</scope>
    <source>
        <strain evidence="3">DSM 16959</strain>
    </source>
</reference>
<dbReference type="AlphaFoldDB" id="A0A6S6Y0M0"/>
<feature type="transmembrane region" description="Helical" evidence="1">
    <location>
        <begin position="17"/>
        <end position="37"/>
    </location>
</feature>
<keyword evidence="1" id="KW-0472">Membrane</keyword>
<protein>
    <submittedName>
        <fullName evidence="2">Uncharacterized protein</fullName>
    </submittedName>
</protein>
<sequence length="58" mass="6053">MEERNKQPVREPGGGRFLTIVAFIVITSLLGILWSLLGHGKISGGAPPGPPAAQSSSR</sequence>
<organism evidence="2 3">
    <name type="scientific">Denitratisoma oestradiolicum</name>
    <dbReference type="NCBI Taxonomy" id="311182"/>
    <lineage>
        <taxon>Bacteria</taxon>
        <taxon>Pseudomonadati</taxon>
        <taxon>Pseudomonadota</taxon>
        <taxon>Betaproteobacteria</taxon>
        <taxon>Nitrosomonadales</taxon>
        <taxon>Sterolibacteriaceae</taxon>
        <taxon>Denitratisoma</taxon>
    </lineage>
</organism>
<proteinExistence type="predicted"/>
<gene>
    <name evidence="2" type="ORF">DENOEST_3784</name>
</gene>
<accession>A0A6S6Y0M0</accession>
<evidence type="ECO:0000313" key="2">
    <source>
        <dbReference type="EMBL" id="CAB1370938.1"/>
    </source>
</evidence>
<evidence type="ECO:0000313" key="3">
    <source>
        <dbReference type="Proteomes" id="UP000515733"/>
    </source>
</evidence>
<evidence type="ECO:0000256" key="1">
    <source>
        <dbReference type="SAM" id="Phobius"/>
    </source>
</evidence>
<keyword evidence="3" id="KW-1185">Reference proteome</keyword>
<dbReference type="Proteomes" id="UP000515733">
    <property type="component" value="Chromosome"/>
</dbReference>
<keyword evidence="1" id="KW-1133">Transmembrane helix</keyword>
<name>A0A6S6Y0M0_9PROT</name>
<keyword evidence="1" id="KW-0812">Transmembrane</keyword>